<proteinExistence type="inferred from homology"/>
<comment type="caution">
    <text evidence="7">The sequence shown here is derived from an EMBL/GenBank/DDBJ whole genome shotgun (WGS) entry which is preliminary data.</text>
</comment>
<dbReference type="OrthoDB" id="4494979at2"/>
<dbReference type="InterPro" id="IPR045229">
    <property type="entry name" value="TPP_enz"/>
</dbReference>
<dbReference type="SUPFAM" id="SSF52467">
    <property type="entry name" value="DHS-like NAD/FAD-binding domain"/>
    <property type="match status" value="1"/>
</dbReference>
<feature type="domain" description="Thiamine pyrophosphate enzyme N-terminal TPP-binding" evidence="6">
    <location>
        <begin position="5"/>
        <end position="111"/>
    </location>
</feature>
<evidence type="ECO:0000313" key="8">
    <source>
        <dbReference type="Proteomes" id="UP000319818"/>
    </source>
</evidence>
<organism evidence="7 8">
    <name type="scientific">Pseudonocardia cypriaca</name>
    <dbReference type="NCBI Taxonomy" id="882449"/>
    <lineage>
        <taxon>Bacteria</taxon>
        <taxon>Bacillati</taxon>
        <taxon>Actinomycetota</taxon>
        <taxon>Actinomycetes</taxon>
        <taxon>Pseudonocardiales</taxon>
        <taxon>Pseudonocardiaceae</taxon>
        <taxon>Pseudonocardia</taxon>
    </lineage>
</organism>
<dbReference type="GO" id="GO:0000287">
    <property type="term" value="F:magnesium ion binding"/>
    <property type="evidence" value="ECO:0007669"/>
    <property type="project" value="InterPro"/>
</dbReference>
<dbReference type="GO" id="GO:0005948">
    <property type="term" value="C:acetolactate synthase complex"/>
    <property type="evidence" value="ECO:0007669"/>
    <property type="project" value="TreeGrafter"/>
</dbReference>
<dbReference type="SUPFAM" id="SSF52518">
    <property type="entry name" value="Thiamin diphosphate-binding fold (THDP-binding)"/>
    <property type="match status" value="2"/>
</dbReference>
<dbReference type="PANTHER" id="PTHR18968:SF13">
    <property type="entry name" value="ACETOLACTATE SYNTHASE CATALYTIC SUBUNIT, MITOCHONDRIAL"/>
    <property type="match status" value="1"/>
</dbReference>
<dbReference type="CDD" id="cd07035">
    <property type="entry name" value="TPP_PYR_POX_like"/>
    <property type="match status" value="1"/>
</dbReference>
<dbReference type="EMBL" id="VFPH01000001">
    <property type="protein sequence ID" value="TQM45222.1"/>
    <property type="molecule type" value="Genomic_DNA"/>
</dbReference>
<dbReference type="Gene3D" id="3.40.50.1220">
    <property type="entry name" value="TPP-binding domain"/>
    <property type="match status" value="1"/>
</dbReference>
<protein>
    <submittedName>
        <fullName evidence="7">Acetolactate synthase-1/2/3 large subunit</fullName>
    </submittedName>
</protein>
<dbReference type="PANTHER" id="PTHR18968">
    <property type="entry name" value="THIAMINE PYROPHOSPHATE ENZYMES"/>
    <property type="match status" value="1"/>
</dbReference>
<dbReference type="InterPro" id="IPR029035">
    <property type="entry name" value="DHS-like_NAD/FAD-binding_dom"/>
</dbReference>
<dbReference type="NCBIfam" id="NF005712">
    <property type="entry name" value="PRK07524.1"/>
    <property type="match status" value="1"/>
</dbReference>
<sequence length="544" mass="55822">MSTRNGGAAVVETLAAHGVDTVFGIPGTHNLELYRHLVACGIRAVTPRHEQGAGYAAEGYARVGGRPGVVLTTSGPGLTNAMTAAATAYAESQPMLVLSPGVPTGTEGADLGLLHETKDASGAMDRLVRWSRRVESPEEAADAVTEAFATFRGTRPRPVHVEVPLDVLERAWGGSPWVGAVTAAPEPDAADVRRAATLLARARRPLVIAGGGAVDAAAEVRALAEALGAPVATTVNGKGVLDESHPLAVGAAVRLRALQKATADSDALIVVGSELGDADLWEGRIAAPAVIRCDIDPGQLHKNCPADVALLGDAATTLQALLAALPANPTSDAFVGTYPTNAPFVGTDGRAARAGELREACRAEARGGAGAYEEINAAVRAALPADGVLAGDSSQVTYLGSVHFFDVLAPRRFCYTPGYATLGYGLPAAIGASLARPQAPVAVLLGDGAFMFSVQELATAVDLRLPLPIVVVDNGGYREIRDQQETRGIPPVGVDLPVPDLASLARAFGALGVRATDPGAVTALVADALSADRPTLIHLKTRTE</sequence>
<evidence type="ECO:0000313" key="7">
    <source>
        <dbReference type="EMBL" id="TQM45222.1"/>
    </source>
</evidence>
<keyword evidence="8" id="KW-1185">Reference proteome</keyword>
<evidence type="ECO:0000256" key="3">
    <source>
        <dbReference type="RuleBase" id="RU362132"/>
    </source>
</evidence>
<evidence type="ECO:0000259" key="4">
    <source>
        <dbReference type="Pfam" id="PF00205"/>
    </source>
</evidence>
<evidence type="ECO:0000259" key="5">
    <source>
        <dbReference type="Pfam" id="PF02775"/>
    </source>
</evidence>
<reference evidence="7 8" key="1">
    <citation type="submission" date="2019-06" db="EMBL/GenBank/DDBJ databases">
        <title>Sequencing the genomes of 1000 actinobacteria strains.</title>
        <authorList>
            <person name="Klenk H.-P."/>
        </authorList>
    </citation>
    <scope>NUCLEOTIDE SEQUENCE [LARGE SCALE GENOMIC DNA]</scope>
    <source>
        <strain evidence="7 8">DSM 45511</strain>
    </source>
</reference>
<evidence type="ECO:0000256" key="1">
    <source>
        <dbReference type="ARBA" id="ARBA00007812"/>
    </source>
</evidence>
<dbReference type="AlphaFoldDB" id="A0A543GGL4"/>
<dbReference type="FunFam" id="3.40.50.970:FF:000007">
    <property type="entry name" value="Acetolactate synthase"/>
    <property type="match status" value="1"/>
</dbReference>
<dbReference type="GO" id="GO:0050660">
    <property type="term" value="F:flavin adenine dinucleotide binding"/>
    <property type="evidence" value="ECO:0007669"/>
    <property type="project" value="TreeGrafter"/>
</dbReference>
<keyword evidence="2 3" id="KW-0786">Thiamine pyrophosphate</keyword>
<dbReference type="InterPro" id="IPR029061">
    <property type="entry name" value="THDP-binding"/>
</dbReference>
<dbReference type="InterPro" id="IPR012001">
    <property type="entry name" value="Thiamin_PyroP_enz_TPP-bd_dom"/>
</dbReference>
<evidence type="ECO:0000259" key="6">
    <source>
        <dbReference type="Pfam" id="PF02776"/>
    </source>
</evidence>
<feature type="domain" description="Thiamine pyrophosphate enzyme TPP-binding" evidence="5">
    <location>
        <begin position="403"/>
        <end position="538"/>
    </location>
</feature>
<dbReference type="Pfam" id="PF00205">
    <property type="entry name" value="TPP_enzyme_M"/>
    <property type="match status" value="1"/>
</dbReference>
<dbReference type="GO" id="GO:0003984">
    <property type="term" value="F:acetolactate synthase activity"/>
    <property type="evidence" value="ECO:0007669"/>
    <property type="project" value="TreeGrafter"/>
</dbReference>
<dbReference type="Gene3D" id="3.40.50.970">
    <property type="match status" value="2"/>
</dbReference>
<dbReference type="InterPro" id="IPR012000">
    <property type="entry name" value="Thiamin_PyroP_enz_cen_dom"/>
</dbReference>
<dbReference type="Pfam" id="PF02776">
    <property type="entry name" value="TPP_enzyme_N"/>
    <property type="match status" value="1"/>
</dbReference>
<dbReference type="GO" id="GO:0030976">
    <property type="term" value="F:thiamine pyrophosphate binding"/>
    <property type="evidence" value="ECO:0007669"/>
    <property type="project" value="InterPro"/>
</dbReference>
<accession>A0A543GGL4</accession>
<feature type="domain" description="Thiamine pyrophosphate enzyme central" evidence="4">
    <location>
        <begin position="192"/>
        <end position="321"/>
    </location>
</feature>
<comment type="similarity">
    <text evidence="1 3">Belongs to the TPP enzyme family.</text>
</comment>
<dbReference type="GO" id="GO:0009099">
    <property type="term" value="P:L-valine biosynthetic process"/>
    <property type="evidence" value="ECO:0007669"/>
    <property type="project" value="TreeGrafter"/>
</dbReference>
<dbReference type="Pfam" id="PF02775">
    <property type="entry name" value="TPP_enzyme_C"/>
    <property type="match status" value="1"/>
</dbReference>
<dbReference type="RefSeq" id="WP_142100677.1">
    <property type="nucleotide sequence ID" value="NZ_VFPH01000001.1"/>
</dbReference>
<gene>
    <name evidence="7" type="ORF">FB388_2620</name>
</gene>
<name>A0A543GGL4_9PSEU</name>
<dbReference type="InterPro" id="IPR011766">
    <property type="entry name" value="TPP_enzyme_TPP-bd"/>
</dbReference>
<dbReference type="Proteomes" id="UP000319818">
    <property type="component" value="Unassembled WGS sequence"/>
</dbReference>
<evidence type="ECO:0000256" key="2">
    <source>
        <dbReference type="ARBA" id="ARBA00023052"/>
    </source>
</evidence>
<dbReference type="GO" id="GO:0009097">
    <property type="term" value="P:isoleucine biosynthetic process"/>
    <property type="evidence" value="ECO:0007669"/>
    <property type="project" value="TreeGrafter"/>
</dbReference>
<dbReference type="CDD" id="cd00568">
    <property type="entry name" value="TPP_enzymes"/>
    <property type="match status" value="1"/>
</dbReference>